<reference evidence="1 2" key="1">
    <citation type="submission" date="2020-08" db="EMBL/GenBank/DDBJ databases">
        <title>Novel species isolated from subtropical streams in China.</title>
        <authorList>
            <person name="Lu H."/>
        </authorList>
    </citation>
    <scope>NUCLEOTIDE SEQUENCE [LARGE SCALE GENOMIC DNA]</scope>
    <source>
        <strain evidence="1 2">CY18W</strain>
    </source>
</reference>
<evidence type="ECO:0000313" key="1">
    <source>
        <dbReference type="EMBL" id="MBC3919141.1"/>
    </source>
</evidence>
<organism evidence="1 2">
    <name type="scientific">Undibacterium hunanense</name>
    <dbReference type="NCBI Taxonomy" id="2762292"/>
    <lineage>
        <taxon>Bacteria</taxon>
        <taxon>Pseudomonadati</taxon>
        <taxon>Pseudomonadota</taxon>
        <taxon>Betaproteobacteria</taxon>
        <taxon>Burkholderiales</taxon>
        <taxon>Oxalobacteraceae</taxon>
        <taxon>Undibacterium</taxon>
    </lineage>
</organism>
<name>A0ABR6ZTD1_9BURK</name>
<proteinExistence type="predicted"/>
<dbReference type="Proteomes" id="UP000650424">
    <property type="component" value="Unassembled WGS sequence"/>
</dbReference>
<dbReference type="RefSeq" id="WP_186948404.1">
    <property type="nucleotide sequence ID" value="NZ_JACOGF010000008.1"/>
</dbReference>
<keyword evidence="2" id="KW-1185">Reference proteome</keyword>
<dbReference type="EMBL" id="JACOGF010000008">
    <property type="protein sequence ID" value="MBC3919141.1"/>
    <property type="molecule type" value="Genomic_DNA"/>
</dbReference>
<evidence type="ECO:0000313" key="2">
    <source>
        <dbReference type="Proteomes" id="UP000650424"/>
    </source>
</evidence>
<accession>A0ABR6ZTD1</accession>
<gene>
    <name evidence="1" type="ORF">H8L32_16740</name>
</gene>
<comment type="caution">
    <text evidence="1">The sequence shown here is derived from an EMBL/GenBank/DDBJ whole genome shotgun (WGS) entry which is preliminary data.</text>
</comment>
<protein>
    <submittedName>
        <fullName evidence="1">Uncharacterized protein</fullName>
    </submittedName>
</protein>
<sequence length="50" mass="5783">MDIPASKLANKWGRKILIWGMGRMKSGQNKMNRFAAPRHDYAGMKNKVFM</sequence>